<dbReference type="InterPro" id="IPR029058">
    <property type="entry name" value="AB_hydrolase_fold"/>
</dbReference>
<proteinExistence type="predicted"/>
<dbReference type="InterPro" id="IPR010126">
    <property type="entry name" value="Esterase_phb"/>
</dbReference>
<feature type="chain" id="PRO_5020553824" evidence="3">
    <location>
        <begin position="37"/>
        <end position="338"/>
    </location>
</feature>
<dbReference type="Proteomes" id="UP000295414">
    <property type="component" value="Unassembled WGS sequence"/>
</dbReference>
<gene>
    <name evidence="4" type="ORF">EDC34_101481</name>
</gene>
<dbReference type="GO" id="GO:0005576">
    <property type="term" value="C:extracellular region"/>
    <property type="evidence" value="ECO:0007669"/>
    <property type="project" value="InterPro"/>
</dbReference>
<dbReference type="Gene3D" id="3.40.50.1820">
    <property type="entry name" value="alpha/beta hydrolase"/>
    <property type="match status" value="1"/>
</dbReference>
<reference evidence="4 5" key="1">
    <citation type="submission" date="2019-03" db="EMBL/GenBank/DDBJ databases">
        <title>Genomic Encyclopedia of Type Strains, Phase IV (KMG-IV): sequencing the most valuable type-strain genomes for metagenomic binning, comparative biology and taxonomic classification.</title>
        <authorList>
            <person name="Goeker M."/>
        </authorList>
    </citation>
    <scope>NUCLEOTIDE SEQUENCE [LARGE SCALE GENOMIC DNA]</scope>
    <source>
        <strain evidence="4 5">DSM 13605</strain>
    </source>
</reference>
<dbReference type="SUPFAM" id="SSF53474">
    <property type="entry name" value="alpha/beta-Hydrolases"/>
    <property type="match status" value="1"/>
</dbReference>
<protein>
    <submittedName>
        <fullName evidence="4">Polyhydroxybutyrate depolymerase</fullName>
    </submittedName>
</protein>
<evidence type="ECO:0000256" key="3">
    <source>
        <dbReference type="SAM" id="SignalP"/>
    </source>
</evidence>
<dbReference type="InterPro" id="IPR050955">
    <property type="entry name" value="Plant_Biomass_Hydrol_Est"/>
</dbReference>
<dbReference type="AlphaFoldDB" id="A0A4R3NFZ3"/>
<keyword evidence="5" id="KW-1185">Reference proteome</keyword>
<evidence type="ECO:0000313" key="4">
    <source>
        <dbReference type="EMBL" id="TCT26153.1"/>
    </source>
</evidence>
<feature type="signal peptide" evidence="3">
    <location>
        <begin position="1"/>
        <end position="36"/>
    </location>
</feature>
<comment type="caution">
    <text evidence="4">The sequence shown here is derived from an EMBL/GenBank/DDBJ whole genome shotgun (WGS) entry which is preliminary data.</text>
</comment>
<organism evidence="4 5">
    <name type="scientific">Thermomonas haemolytica</name>
    <dbReference type="NCBI Taxonomy" id="141949"/>
    <lineage>
        <taxon>Bacteria</taxon>
        <taxon>Pseudomonadati</taxon>
        <taxon>Pseudomonadota</taxon>
        <taxon>Gammaproteobacteria</taxon>
        <taxon>Lysobacterales</taxon>
        <taxon>Lysobacteraceae</taxon>
        <taxon>Thermomonas</taxon>
    </lineage>
</organism>
<name>A0A4R3NFZ3_9GAMM</name>
<dbReference type="Pfam" id="PF10503">
    <property type="entry name" value="Esterase_PHB"/>
    <property type="match status" value="1"/>
</dbReference>
<keyword evidence="2" id="KW-0378">Hydrolase</keyword>
<dbReference type="PANTHER" id="PTHR43037:SF1">
    <property type="entry name" value="BLL1128 PROTEIN"/>
    <property type="match status" value="1"/>
</dbReference>
<evidence type="ECO:0000256" key="1">
    <source>
        <dbReference type="ARBA" id="ARBA00022729"/>
    </source>
</evidence>
<dbReference type="RefSeq" id="WP_205388056.1">
    <property type="nucleotide sequence ID" value="NZ_QLKV01000005.1"/>
</dbReference>
<dbReference type="EMBL" id="SMAP01000001">
    <property type="protein sequence ID" value="TCT26153.1"/>
    <property type="molecule type" value="Genomic_DNA"/>
</dbReference>
<evidence type="ECO:0000256" key="2">
    <source>
        <dbReference type="ARBA" id="ARBA00022801"/>
    </source>
</evidence>
<keyword evidence="1 3" id="KW-0732">Signal</keyword>
<dbReference type="PANTHER" id="PTHR43037">
    <property type="entry name" value="UNNAMED PRODUCT-RELATED"/>
    <property type="match status" value="1"/>
</dbReference>
<accession>A0A4R3NFZ3</accession>
<dbReference type="GO" id="GO:0016787">
    <property type="term" value="F:hydrolase activity"/>
    <property type="evidence" value="ECO:0007669"/>
    <property type="project" value="UniProtKB-KW"/>
</dbReference>
<evidence type="ECO:0000313" key="5">
    <source>
        <dbReference type="Proteomes" id="UP000295414"/>
    </source>
</evidence>
<sequence length="338" mass="35855">MPALPHAAMRPLPRPALPHVLLLSLALLLAAPGVQAAAPPATGAEAVATVDTGTLVVDGIPRSYLMQRSSRQPAPLVLVLHGNTQQGRDILEHTSWPDVARRAGFVLVAPDGLNRGWADLRSDAEVAGRRPPAGTDDVEFLTILIQDLVRRGIADPHRIYVAGISNGGAMAMTLACERPDLIAAASSTIMALTRHMAAACHPAQGTPLVLMNGTADPLVNFDGGRGSNRMMGVSGLLSAEDTLRFWRRLDGCAPEDAGTTALADVAPDDGSRVVRVDSRCPPGTGVLLYKVDGGGHRMPDLLADARHPALVDRLLGPQNRDIDGPQRIWDFLKQYARP</sequence>